<sequence>MAVIKVFSRSYFFQQVRVMLRKLSRVEAGHSEPEEKQRLLEEQFQFVSPLSLDAPKGEVGEVSELKHQQGWQVEVCTQGLTGALGAMPTAYTEWLIERYYRYGDRAGKAFIDIFNHRLHTLRFLAWQKYHFYASHEFNGVSLLTLPVRALSGVLQSSARMQQEEYAGLFSQSVRSLVCLEQWLQHRFSLPVQIQPFVGRWSALETSDCCQLGNARQTLSQSPAIGAVFWDRQTYFTIQLGPLSQQDARSFLTLGQEYQRFLSHVRDYVGIGLDFGLDLLIENQQSAATRLGSGELGFDICLGPQMAPEFRRVSLPVNLN</sequence>
<comment type="caution">
    <text evidence="1">The sequence shown here is derived from an EMBL/GenBank/DDBJ whole genome shotgun (WGS) entry which is preliminary data.</text>
</comment>
<protein>
    <submittedName>
        <fullName evidence="1">Type VI secretion protein, VC_A0111 family</fullName>
    </submittedName>
</protein>
<dbReference type="PANTHER" id="PTHR35564:SF4">
    <property type="entry name" value="CYTOPLASMIC PROTEIN"/>
    <property type="match status" value="1"/>
</dbReference>
<dbReference type="Proteomes" id="UP000005959">
    <property type="component" value="Unassembled WGS sequence"/>
</dbReference>
<dbReference type="InterPro" id="IPR010732">
    <property type="entry name" value="T6SS_TssG-like"/>
</dbReference>
<dbReference type="AlphaFoldDB" id="G9Y4S4"/>
<proteinExistence type="predicted"/>
<accession>G9Y4S4</accession>
<dbReference type="PATRIC" id="fig|1002364.3.peg.1449"/>
<dbReference type="NCBIfam" id="TIGR03347">
    <property type="entry name" value="VI_chp_1"/>
    <property type="match status" value="1"/>
</dbReference>
<gene>
    <name evidence="1" type="ORF">HMPREF0454_01588</name>
</gene>
<organism evidence="1 2">
    <name type="scientific">Hafnia alvei ATCC 51873</name>
    <dbReference type="NCBI Taxonomy" id="1002364"/>
    <lineage>
        <taxon>Bacteria</taxon>
        <taxon>Pseudomonadati</taxon>
        <taxon>Pseudomonadota</taxon>
        <taxon>Gammaproteobacteria</taxon>
        <taxon>Enterobacterales</taxon>
        <taxon>Hafniaceae</taxon>
        <taxon>Hafnia</taxon>
    </lineage>
</organism>
<evidence type="ECO:0000313" key="2">
    <source>
        <dbReference type="Proteomes" id="UP000005959"/>
    </source>
</evidence>
<dbReference type="HOGENOM" id="CLU_048238_1_0_6"/>
<evidence type="ECO:0000313" key="1">
    <source>
        <dbReference type="EMBL" id="EHM44275.1"/>
    </source>
</evidence>
<dbReference type="PANTHER" id="PTHR35564">
    <property type="match status" value="1"/>
</dbReference>
<dbReference type="RefSeq" id="WP_004091468.1">
    <property type="nucleotide sequence ID" value="NZ_JH417506.1"/>
</dbReference>
<dbReference type="EMBL" id="AGCI01000031">
    <property type="protein sequence ID" value="EHM44275.1"/>
    <property type="molecule type" value="Genomic_DNA"/>
</dbReference>
<reference evidence="1 2" key="1">
    <citation type="submission" date="2011-08" db="EMBL/GenBank/DDBJ databases">
        <authorList>
            <person name="Weinstock G."/>
            <person name="Sodergren E."/>
            <person name="Clifton S."/>
            <person name="Fulton L."/>
            <person name="Fulton B."/>
            <person name="Courtney L."/>
            <person name="Fronick C."/>
            <person name="Harrison M."/>
            <person name="Strong C."/>
            <person name="Farmer C."/>
            <person name="Delahaunty K."/>
            <person name="Markovic C."/>
            <person name="Hall O."/>
            <person name="Minx P."/>
            <person name="Tomlinson C."/>
            <person name="Mitreva M."/>
            <person name="Hou S."/>
            <person name="Chen J."/>
            <person name="Wollam A."/>
            <person name="Pepin K.H."/>
            <person name="Johnson M."/>
            <person name="Bhonagiri V."/>
            <person name="Zhang X."/>
            <person name="Suruliraj S."/>
            <person name="Warren W."/>
            <person name="Chinwalla A."/>
            <person name="Mardis E.R."/>
            <person name="Wilson R.K."/>
        </authorList>
    </citation>
    <scope>NUCLEOTIDE SEQUENCE [LARGE SCALE GENOMIC DNA]</scope>
    <source>
        <strain evidence="1 2">ATCC 51873</strain>
    </source>
</reference>
<name>G9Y4S4_HAFAL</name>
<dbReference type="Pfam" id="PF06996">
    <property type="entry name" value="T6SS_TssG"/>
    <property type="match status" value="1"/>
</dbReference>